<evidence type="ECO:0000313" key="2">
    <source>
        <dbReference type="EMBL" id="MBA8988884.1"/>
    </source>
</evidence>
<proteinExistence type="predicted"/>
<protein>
    <submittedName>
        <fullName evidence="2">Uncharacterized protein</fullName>
    </submittedName>
</protein>
<organism evidence="2 3">
    <name type="scientific">Curtobacterium pusillum</name>
    <dbReference type="NCBI Taxonomy" id="69373"/>
    <lineage>
        <taxon>Bacteria</taxon>
        <taxon>Bacillati</taxon>
        <taxon>Actinomycetota</taxon>
        <taxon>Actinomycetes</taxon>
        <taxon>Micrococcales</taxon>
        <taxon>Microbacteriaceae</taxon>
        <taxon>Curtobacterium</taxon>
    </lineage>
</organism>
<gene>
    <name evidence="2" type="ORF">FHW23_000116</name>
</gene>
<reference evidence="2 3" key="1">
    <citation type="submission" date="2020-07" db="EMBL/GenBank/DDBJ databases">
        <title>Above-ground endophytic microbial communities from plants in different locations in the United States.</title>
        <authorList>
            <person name="Frank C."/>
        </authorList>
    </citation>
    <scope>NUCLEOTIDE SEQUENCE [LARGE SCALE GENOMIC DNA]</scope>
    <source>
        <strain evidence="2 3">WPL5_2</strain>
    </source>
</reference>
<feature type="region of interest" description="Disordered" evidence="1">
    <location>
        <begin position="31"/>
        <end position="69"/>
    </location>
</feature>
<dbReference type="EMBL" id="JACGXP010000001">
    <property type="protein sequence ID" value="MBA8988884.1"/>
    <property type="molecule type" value="Genomic_DNA"/>
</dbReference>
<accession>A0AAW3T136</accession>
<evidence type="ECO:0000256" key="1">
    <source>
        <dbReference type="SAM" id="MobiDB-lite"/>
    </source>
</evidence>
<dbReference type="AlphaFoldDB" id="A0AAW3T136"/>
<dbReference type="Proteomes" id="UP000590225">
    <property type="component" value="Unassembled WGS sequence"/>
</dbReference>
<comment type="caution">
    <text evidence="2">The sequence shown here is derived from an EMBL/GenBank/DDBJ whole genome shotgun (WGS) entry which is preliminary data.</text>
</comment>
<name>A0AAW3T136_9MICO</name>
<evidence type="ECO:0000313" key="3">
    <source>
        <dbReference type="Proteomes" id="UP000590225"/>
    </source>
</evidence>
<sequence length="69" mass="7364">MRSIVYTSTQTRPITDTELAQILAVGREKNTALPDSVSSSLMAGRSTKPQGSRAPGGCWSGSGSIPWRR</sequence>